<proteinExistence type="predicted"/>
<sequence>MNVFKICQNRLVIGLEQPMQEQLATANIKCKQDLVKLLKNIRPISEKNYSESRPSARTLGTVKKPVHFTESSDTRRRMLEAYLDSGSSLNLIHRNSVQKNRWKTYPTKILINTINHSKFTATEAINLVLEAGEQSIEIQAIVLPDMPFDLLIVIPKKNGDYRLCVDYRKINDETLLDPFPFPRIDDIINVFGGCRFFSKLDLKDVIQFQAIYEILYTFALRLRFRILYSVALRLIFRIFYSVALRLIFRIFYSVALRLRFRILYAFALRLRFRILYYVALRLIFRIIFFFFFLFIMKFVVEP</sequence>
<dbReference type="CDD" id="cd00303">
    <property type="entry name" value="retropepsin_like"/>
    <property type="match status" value="1"/>
</dbReference>
<keyword evidence="1" id="KW-0472">Membrane</keyword>
<dbReference type="InterPro" id="IPR043502">
    <property type="entry name" value="DNA/RNA_pol_sf"/>
</dbReference>
<feature type="transmembrane region" description="Helical" evidence="1">
    <location>
        <begin position="282"/>
        <end position="300"/>
    </location>
</feature>
<keyword evidence="1" id="KW-0812">Transmembrane</keyword>
<organism evidence="2 3">
    <name type="scientific">Cordylochernes scorpioides</name>
    <dbReference type="NCBI Taxonomy" id="51811"/>
    <lineage>
        <taxon>Eukaryota</taxon>
        <taxon>Metazoa</taxon>
        <taxon>Ecdysozoa</taxon>
        <taxon>Arthropoda</taxon>
        <taxon>Chelicerata</taxon>
        <taxon>Arachnida</taxon>
        <taxon>Pseudoscorpiones</taxon>
        <taxon>Cheliferoidea</taxon>
        <taxon>Chernetidae</taxon>
        <taxon>Cordylochernes</taxon>
    </lineage>
</organism>
<name>A0ABY6LPT5_9ARAC</name>
<dbReference type="InterPro" id="IPR053134">
    <property type="entry name" value="RNA-dir_DNA_polymerase"/>
</dbReference>
<dbReference type="PANTHER" id="PTHR24559">
    <property type="entry name" value="TRANSPOSON TY3-I GAG-POL POLYPROTEIN"/>
    <property type="match status" value="1"/>
</dbReference>
<gene>
    <name evidence="2" type="ORF">LAZ67_22000034</name>
</gene>
<reference evidence="2 3" key="1">
    <citation type="submission" date="2022-03" db="EMBL/GenBank/DDBJ databases">
        <title>A chromosomal length assembly of Cordylochernes scorpioides.</title>
        <authorList>
            <person name="Zeh D."/>
            <person name="Zeh J."/>
        </authorList>
    </citation>
    <scope>NUCLEOTIDE SEQUENCE [LARGE SCALE GENOMIC DNA]</scope>
    <source>
        <strain evidence="2">IN4F17</strain>
        <tissue evidence="2">Whole Body</tissue>
    </source>
</reference>
<keyword evidence="3" id="KW-1185">Reference proteome</keyword>
<keyword evidence="1" id="KW-1133">Transmembrane helix</keyword>
<accession>A0ABY6LPT5</accession>
<evidence type="ECO:0000256" key="1">
    <source>
        <dbReference type="SAM" id="Phobius"/>
    </source>
</evidence>
<evidence type="ECO:0000313" key="3">
    <source>
        <dbReference type="Proteomes" id="UP001235939"/>
    </source>
</evidence>
<dbReference type="Proteomes" id="UP001235939">
    <property type="component" value="Chromosome 22"/>
</dbReference>
<evidence type="ECO:0000313" key="2">
    <source>
        <dbReference type="EMBL" id="UYV82579.1"/>
    </source>
</evidence>
<dbReference type="EMBL" id="CP092884">
    <property type="protein sequence ID" value="UYV82579.1"/>
    <property type="molecule type" value="Genomic_DNA"/>
</dbReference>
<dbReference type="SUPFAM" id="SSF56672">
    <property type="entry name" value="DNA/RNA polymerases"/>
    <property type="match status" value="1"/>
</dbReference>
<dbReference type="PANTHER" id="PTHR24559:SF444">
    <property type="entry name" value="REVERSE TRANSCRIPTASE DOMAIN-CONTAINING PROTEIN"/>
    <property type="match status" value="1"/>
</dbReference>
<dbReference type="Gene3D" id="3.30.70.270">
    <property type="match status" value="1"/>
</dbReference>
<dbReference type="Gene3D" id="3.10.10.10">
    <property type="entry name" value="HIV Type 1 Reverse Transcriptase, subunit A, domain 1"/>
    <property type="match status" value="1"/>
</dbReference>
<protein>
    <submittedName>
        <fullName evidence="2">K02A2.6-like</fullName>
    </submittedName>
</protein>
<dbReference type="InterPro" id="IPR043128">
    <property type="entry name" value="Rev_trsase/Diguanyl_cyclase"/>
</dbReference>